<dbReference type="Gene3D" id="1.20.120.530">
    <property type="entry name" value="GntR ligand-binding domain-like"/>
    <property type="match status" value="1"/>
</dbReference>
<gene>
    <name evidence="5" type="ORF">J2S08_002528</name>
</gene>
<keyword evidence="6" id="KW-1185">Reference proteome</keyword>
<evidence type="ECO:0000256" key="2">
    <source>
        <dbReference type="ARBA" id="ARBA00023125"/>
    </source>
</evidence>
<dbReference type="Gene3D" id="1.10.10.10">
    <property type="entry name" value="Winged helix-like DNA-binding domain superfamily/Winged helix DNA-binding domain"/>
    <property type="match status" value="1"/>
</dbReference>
<dbReference type="InterPro" id="IPR000524">
    <property type="entry name" value="Tscrpt_reg_HTH_GntR"/>
</dbReference>
<feature type="domain" description="HTH gntR-type" evidence="4">
    <location>
        <begin position="9"/>
        <end position="77"/>
    </location>
</feature>
<evidence type="ECO:0000256" key="1">
    <source>
        <dbReference type="ARBA" id="ARBA00023015"/>
    </source>
</evidence>
<evidence type="ECO:0000313" key="5">
    <source>
        <dbReference type="EMBL" id="MDQ0176670.1"/>
    </source>
</evidence>
<dbReference type="SMART" id="SM00345">
    <property type="entry name" value="HTH_GNTR"/>
    <property type="match status" value="1"/>
</dbReference>
<reference evidence="5 6" key="1">
    <citation type="submission" date="2023-07" db="EMBL/GenBank/DDBJ databases">
        <title>Genomic Encyclopedia of Type Strains, Phase IV (KMG-IV): sequencing the most valuable type-strain genomes for metagenomic binning, comparative biology and taxonomic classification.</title>
        <authorList>
            <person name="Goeker M."/>
        </authorList>
    </citation>
    <scope>NUCLEOTIDE SEQUENCE [LARGE SCALE GENOMIC DNA]</scope>
    <source>
        <strain evidence="5 6">DSM 23837</strain>
    </source>
</reference>
<evidence type="ECO:0000256" key="3">
    <source>
        <dbReference type="ARBA" id="ARBA00023163"/>
    </source>
</evidence>
<proteinExistence type="predicted"/>
<name>A0ABT9WV66_9BACI</name>
<dbReference type="EMBL" id="JAUSTT010000014">
    <property type="protein sequence ID" value="MDQ0176670.1"/>
    <property type="molecule type" value="Genomic_DNA"/>
</dbReference>
<dbReference type="SUPFAM" id="SSF48008">
    <property type="entry name" value="GntR ligand-binding domain-like"/>
    <property type="match status" value="1"/>
</dbReference>
<dbReference type="PRINTS" id="PR00035">
    <property type="entry name" value="HTHGNTR"/>
</dbReference>
<dbReference type="InterPro" id="IPR008920">
    <property type="entry name" value="TF_FadR/GntR_C"/>
</dbReference>
<dbReference type="PROSITE" id="PS50949">
    <property type="entry name" value="HTH_GNTR"/>
    <property type="match status" value="1"/>
</dbReference>
<evidence type="ECO:0000313" key="6">
    <source>
        <dbReference type="Proteomes" id="UP001223586"/>
    </source>
</evidence>
<sequence length="227" mass="25591">MTLKPPTRQTLVEQVVSQMKTLIKSGQWPIGCRIPTEPELVEQLGVSRNTIREAVRALVHSGLLFTHQGKGTFVRSNSELETAILRRVQRAEVLETLEVRYCLEREAGRLAALRRTDDDIGMMKKCLDEQALAIEKNDINCFLKYDSDLHHAIAKASQNRLIVDLYVHMSEALRNAIEYVQHEEDIAAAHFSTHQKLVEAIVEQNPSGAENATHDYLKAAQAALLKK</sequence>
<dbReference type="InterPro" id="IPR036388">
    <property type="entry name" value="WH-like_DNA-bd_sf"/>
</dbReference>
<dbReference type="RefSeq" id="WP_307230007.1">
    <property type="nucleotide sequence ID" value="NZ_JAUSTT010000014.1"/>
</dbReference>
<comment type="caution">
    <text evidence="5">The sequence shown here is derived from an EMBL/GenBank/DDBJ whole genome shotgun (WGS) entry which is preliminary data.</text>
</comment>
<accession>A0ABT9WV66</accession>
<dbReference type="InterPro" id="IPR036390">
    <property type="entry name" value="WH_DNA-bd_sf"/>
</dbReference>
<keyword evidence="1" id="KW-0805">Transcription regulation</keyword>
<keyword evidence="3" id="KW-0804">Transcription</keyword>
<evidence type="ECO:0000259" key="4">
    <source>
        <dbReference type="PROSITE" id="PS50949"/>
    </source>
</evidence>
<dbReference type="InterPro" id="IPR011711">
    <property type="entry name" value="GntR_C"/>
</dbReference>
<dbReference type="Pfam" id="PF00392">
    <property type="entry name" value="GntR"/>
    <property type="match status" value="1"/>
</dbReference>
<dbReference type="GO" id="GO:0003677">
    <property type="term" value="F:DNA binding"/>
    <property type="evidence" value="ECO:0007669"/>
    <property type="project" value="UniProtKB-KW"/>
</dbReference>
<dbReference type="PANTHER" id="PTHR43537">
    <property type="entry name" value="TRANSCRIPTIONAL REGULATOR, GNTR FAMILY"/>
    <property type="match status" value="1"/>
</dbReference>
<dbReference type="SMART" id="SM00895">
    <property type="entry name" value="FCD"/>
    <property type="match status" value="1"/>
</dbReference>
<dbReference type="CDD" id="cd07377">
    <property type="entry name" value="WHTH_GntR"/>
    <property type="match status" value="1"/>
</dbReference>
<keyword evidence="2 5" id="KW-0238">DNA-binding</keyword>
<dbReference type="Pfam" id="PF07729">
    <property type="entry name" value="FCD"/>
    <property type="match status" value="1"/>
</dbReference>
<organism evidence="5 6">
    <name type="scientific">Bacillus chungangensis</name>
    <dbReference type="NCBI Taxonomy" id="587633"/>
    <lineage>
        <taxon>Bacteria</taxon>
        <taxon>Bacillati</taxon>
        <taxon>Bacillota</taxon>
        <taxon>Bacilli</taxon>
        <taxon>Bacillales</taxon>
        <taxon>Bacillaceae</taxon>
        <taxon>Bacillus</taxon>
    </lineage>
</organism>
<protein>
    <submittedName>
        <fullName evidence="5">DNA-binding FadR family transcriptional regulator</fullName>
    </submittedName>
</protein>
<dbReference type="SUPFAM" id="SSF46785">
    <property type="entry name" value="Winged helix' DNA-binding domain"/>
    <property type="match status" value="1"/>
</dbReference>
<dbReference type="Proteomes" id="UP001223586">
    <property type="component" value="Unassembled WGS sequence"/>
</dbReference>
<dbReference type="PANTHER" id="PTHR43537:SF47">
    <property type="entry name" value="REGULATORY PROTEIN GNTR HTH"/>
    <property type="match status" value="1"/>
</dbReference>